<name>A0A1V4HEC9_9BACL</name>
<reference evidence="3" key="1">
    <citation type="submission" date="2016-07" db="EMBL/GenBank/DDBJ databases">
        <authorList>
            <person name="Florea S."/>
            <person name="Webb J.S."/>
            <person name="Jaromczyk J."/>
            <person name="Schardl C.L."/>
        </authorList>
    </citation>
    <scope>NUCLEOTIDE SEQUENCE [LARGE SCALE GENOMIC DNA]</scope>
    <source>
        <strain evidence="3">CY1</strain>
    </source>
</reference>
<proteinExistence type="predicted"/>
<dbReference type="EMBL" id="MBTG01000029">
    <property type="protein sequence ID" value="OPH51880.1"/>
    <property type="molecule type" value="Genomic_DNA"/>
</dbReference>
<dbReference type="OrthoDB" id="2660776at2"/>
<comment type="caution">
    <text evidence="2">The sequence shown here is derived from an EMBL/GenBank/DDBJ whole genome shotgun (WGS) entry which is preliminary data.</text>
</comment>
<gene>
    <name evidence="2" type="ORF">BC351_34260</name>
</gene>
<dbReference type="Proteomes" id="UP000190626">
    <property type="component" value="Unassembled WGS sequence"/>
</dbReference>
<accession>A0A1V4HEC9</accession>
<keyword evidence="1" id="KW-0812">Transmembrane</keyword>
<feature type="transmembrane region" description="Helical" evidence="1">
    <location>
        <begin position="43"/>
        <end position="65"/>
    </location>
</feature>
<organism evidence="2 3">
    <name type="scientific">Paenibacillus ferrarius</name>
    <dbReference type="NCBI Taxonomy" id="1469647"/>
    <lineage>
        <taxon>Bacteria</taxon>
        <taxon>Bacillati</taxon>
        <taxon>Bacillota</taxon>
        <taxon>Bacilli</taxon>
        <taxon>Bacillales</taxon>
        <taxon>Paenibacillaceae</taxon>
        <taxon>Paenibacillus</taxon>
    </lineage>
</organism>
<evidence type="ECO:0000313" key="2">
    <source>
        <dbReference type="EMBL" id="OPH51880.1"/>
    </source>
</evidence>
<sequence length="104" mass="11644">MNLCPNCSEELEIKSNFCPKCGYRPHSKLEPANIKRTTSTVKFSLIGMFLSVVIALGIKHGYVIMRHYSRNEVDGGYRENDNKKIVLPTMGAFAAQALSYVKAM</sequence>
<keyword evidence="1" id="KW-1133">Transmembrane helix</keyword>
<evidence type="ECO:0000256" key="1">
    <source>
        <dbReference type="SAM" id="Phobius"/>
    </source>
</evidence>
<evidence type="ECO:0000313" key="3">
    <source>
        <dbReference type="Proteomes" id="UP000190626"/>
    </source>
</evidence>
<dbReference type="AlphaFoldDB" id="A0A1V4HEC9"/>
<protein>
    <submittedName>
        <fullName evidence="2">Uncharacterized protein</fullName>
    </submittedName>
</protein>
<keyword evidence="3" id="KW-1185">Reference proteome</keyword>
<keyword evidence="1" id="KW-0472">Membrane</keyword>